<keyword evidence="3" id="KW-1185">Reference proteome</keyword>
<evidence type="ECO:0000313" key="3">
    <source>
        <dbReference type="Proteomes" id="UP000283895"/>
    </source>
</evidence>
<protein>
    <submittedName>
        <fullName evidence="2">Uncharacterized protein</fullName>
    </submittedName>
</protein>
<proteinExistence type="predicted"/>
<name>A0A423V7V5_9PEZI</name>
<organism evidence="2 3">
    <name type="scientific">Cytospora schulzeri</name>
    <dbReference type="NCBI Taxonomy" id="448051"/>
    <lineage>
        <taxon>Eukaryota</taxon>
        <taxon>Fungi</taxon>
        <taxon>Dikarya</taxon>
        <taxon>Ascomycota</taxon>
        <taxon>Pezizomycotina</taxon>
        <taxon>Sordariomycetes</taxon>
        <taxon>Sordariomycetidae</taxon>
        <taxon>Diaporthales</taxon>
        <taxon>Cytosporaceae</taxon>
        <taxon>Cytospora</taxon>
    </lineage>
</organism>
<accession>A0A423V7V5</accession>
<gene>
    <name evidence="2" type="ORF">VMCG_10912</name>
</gene>
<feature type="region of interest" description="Disordered" evidence="1">
    <location>
        <begin position="1"/>
        <end position="27"/>
    </location>
</feature>
<reference evidence="2 3" key="1">
    <citation type="submission" date="2015-09" db="EMBL/GenBank/DDBJ databases">
        <title>Host preference determinants of Valsa canker pathogens revealed by comparative genomics.</title>
        <authorList>
            <person name="Yin Z."/>
            <person name="Huang L."/>
        </authorList>
    </citation>
    <scope>NUCLEOTIDE SEQUENCE [LARGE SCALE GENOMIC DNA]</scope>
    <source>
        <strain evidence="2 3">03-1</strain>
    </source>
</reference>
<sequence>MTTAQVQFASDIGKPPPSTSSRTRGVYRRPLPGVADVMLYWHDLLVKSVLVTRPQRNLYRVPVMNLAVQGAPPPKSQTDVAVAAAGEKSLDA</sequence>
<comment type="caution">
    <text evidence="2">The sequence shown here is derived from an EMBL/GenBank/DDBJ whole genome shotgun (WGS) entry which is preliminary data.</text>
</comment>
<evidence type="ECO:0000313" key="2">
    <source>
        <dbReference type="EMBL" id="ROV86885.1"/>
    </source>
</evidence>
<dbReference type="EMBL" id="LKEA01000121">
    <property type="protein sequence ID" value="ROV86885.1"/>
    <property type="molecule type" value="Genomic_DNA"/>
</dbReference>
<dbReference type="AlphaFoldDB" id="A0A423V7V5"/>
<evidence type="ECO:0000256" key="1">
    <source>
        <dbReference type="SAM" id="MobiDB-lite"/>
    </source>
</evidence>
<dbReference type="Proteomes" id="UP000283895">
    <property type="component" value="Unassembled WGS sequence"/>
</dbReference>